<evidence type="ECO:0000256" key="1">
    <source>
        <dbReference type="SAM" id="Phobius"/>
    </source>
</evidence>
<feature type="transmembrane region" description="Helical" evidence="1">
    <location>
        <begin position="65"/>
        <end position="85"/>
    </location>
</feature>
<comment type="caution">
    <text evidence="3">The sequence shown here is derived from an EMBL/GenBank/DDBJ whole genome shotgun (WGS) entry which is preliminary data.</text>
</comment>
<dbReference type="Gene3D" id="2.130.10.10">
    <property type="entry name" value="YVTN repeat-like/Quinoprotein amine dehydrogenase"/>
    <property type="match status" value="2"/>
</dbReference>
<protein>
    <recommendedName>
        <fullName evidence="2">Pyrrolo-quinoline quinone repeat domain-containing protein</fullName>
    </recommendedName>
</protein>
<evidence type="ECO:0000313" key="3">
    <source>
        <dbReference type="EMBL" id="GAA3207546.1"/>
    </source>
</evidence>
<proteinExistence type="predicted"/>
<evidence type="ECO:0000313" key="4">
    <source>
        <dbReference type="Proteomes" id="UP001501237"/>
    </source>
</evidence>
<keyword evidence="1" id="KW-0812">Transmembrane</keyword>
<dbReference type="Pfam" id="PF13360">
    <property type="entry name" value="PQQ_2"/>
    <property type="match status" value="1"/>
</dbReference>
<keyword evidence="4" id="KW-1185">Reference proteome</keyword>
<name>A0ABP6Q7B3_9ACTN</name>
<reference evidence="4" key="1">
    <citation type="journal article" date="2019" name="Int. J. Syst. Evol. Microbiol.">
        <title>The Global Catalogue of Microorganisms (GCM) 10K type strain sequencing project: providing services to taxonomists for standard genome sequencing and annotation.</title>
        <authorList>
            <consortium name="The Broad Institute Genomics Platform"/>
            <consortium name="The Broad Institute Genome Sequencing Center for Infectious Disease"/>
            <person name="Wu L."/>
            <person name="Ma J."/>
        </authorList>
    </citation>
    <scope>NUCLEOTIDE SEQUENCE [LARGE SCALE GENOMIC DNA]</scope>
    <source>
        <strain evidence="4">JCM 9377</strain>
    </source>
</reference>
<evidence type="ECO:0000259" key="2">
    <source>
        <dbReference type="Pfam" id="PF13360"/>
    </source>
</evidence>
<dbReference type="InterPro" id="IPR002372">
    <property type="entry name" value="PQQ_rpt_dom"/>
</dbReference>
<organism evidence="3 4">
    <name type="scientific">Actinocorallia longicatena</name>
    <dbReference type="NCBI Taxonomy" id="111803"/>
    <lineage>
        <taxon>Bacteria</taxon>
        <taxon>Bacillati</taxon>
        <taxon>Actinomycetota</taxon>
        <taxon>Actinomycetes</taxon>
        <taxon>Streptosporangiales</taxon>
        <taxon>Thermomonosporaceae</taxon>
        <taxon>Actinocorallia</taxon>
    </lineage>
</organism>
<sequence length="466" mass="48026">MTVQVLVAQALIVESGGSCGSGGSRGVSHGACPEGIGWLFLISFVPLFGLVPLALWGVAAAGRKAGCLGGAVLMLAGIWPGALLFRLGHGDSLDVAWSVPRVKGDITAQGFWFGDGLAVRARIDGLSAYDTATGAPKWTLPVPGREVLCAMSRGTDSGVGVIAYGPEGQPCGHFVGVDLATGAKAWDRVLPGGEFLSSGRDAGSVAAGGGTAVMRLGQGARLTGVALADGRDRWTAAAPERCHYEKVSAGPDQIVGLLRCTDALPELVALEPASGKVAWRTPVTSESPVAAVDLYTASPAVAKVRESGARGRTMIQAFDRTGRATIVHTWSDDHDLTLSERGFGATPLRDFAVTGDMIVGATRVSNKDGLTAFRLSDGARLWLTRLDHGLEALTVAGDALIVLGDGGAVPDLTSVALATGKKTRLGGFPLRHLADKVALSAEPAGRYTLVAESTNPFYDALVGVRP</sequence>
<feature type="domain" description="Pyrrolo-quinoline quinone repeat" evidence="2">
    <location>
        <begin position="103"/>
        <end position="238"/>
    </location>
</feature>
<accession>A0ABP6Q7B3</accession>
<dbReference type="InterPro" id="IPR011047">
    <property type="entry name" value="Quinoprotein_ADH-like_sf"/>
</dbReference>
<keyword evidence="1" id="KW-0472">Membrane</keyword>
<feature type="transmembrane region" description="Helical" evidence="1">
    <location>
        <begin position="36"/>
        <end position="58"/>
    </location>
</feature>
<gene>
    <name evidence="3" type="ORF">GCM10010468_23870</name>
</gene>
<dbReference type="EMBL" id="BAAAUV010000005">
    <property type="protein sequence ID" value="GAA3207546.1"/>
    <property type="molecule type" value="Genomic_DNA"/>
</dbReference>
<keyword evidence="1" id="KW-1133">Transmembrane helix</keyword>
<dbReference type="InterPro" id="IPR015943">
    <property type="entry name" value="WD40/YVTN_repeat-like_dom_sf"/>
</dbReference>
<dbReference type="Proteomes" id="UP001501237">
    <property type="component" value="Unassembled WGS sequence"/>
</dbReference>
<dbReference type="SUPFAM" id="SSF50998">
    <property type="entry name" value="Quinoprotein alcohol dehydrogenase-like"/>
    <property type="match status" value="1"/>
</dbReference>